<feature type="signal peptide" evidence="1">
    <location>
        <begin position="1"/>
        <end position="21"/>
    </location>
</feature>
<name>A0A1I5S741_9BACT</name>
<dbReference type="AlphaFoldDB" id="A0A1I5S741"/>
<dbReference type="InterPro" id="IPR007433">
    <property type="entry name" value="DUF481"/>
</dbReference>
<dbReference type="Proteomes" id="UP000199031">
    <property type="component" value="Unassembled WGS sequence"/>
</dbReference>
<accession>A0A1I5S741</accession>
<dbReference type="Pfam" id="PF04338">
    <property type="entry name" value="DUF481"/>
    <property type="match status" value="1"/>
</dbReference>
<keyword evidence="3" id="KW-1185">Reference proteome</keyword>
<evidence type="ECO:0008006" key="4">
    <source>
        <dbReference type="Google" id="ProtNLM"/>
    </source>
</evidence>
<dbReference type="STRING" id="1465490.SAMN05444277_101617"/>
<protein>
    <recommendedName>
        <fullName evidence="4">DUF481 domain-containing protein</fullName>
    </recommendedName>
</protein>
<evidence type="ECO:0000313" key="3">
    <source>
        <dbReference type="Proteomes" id="UP000199031"/>
    </source>
</evidence>
<proteinExistence type="predicted"/>
<keyword evidence="1" id="KW-0732">Signal</keyword>
<feature type="chain" id="PRO_5011521900" description="DUF481 domain-containing protein" evidence="1">
    <location>
        <begin position="22"/>
        <end position="245"/>
    </location>
</feature>
<evidence type="ECO:0000313" key="2">
    <source>
        <dbReference type="EMBL" id="SFP66510.1"/>
    </source>
</evidence>
<evidence type="ECO:0000256" key="1">
    <source>
        <dbReference type="SAM" id="SignalP"/>
    </source>
</evidence>
<reference evidence="2 3" key="1">
    <citation type="submission" date="2016-10" db="EMBL/GenBank/DDBJ databases">
        <authorList>
            <person name="de Groot N.N."/>
        </authorList>
    </citation>
    <scope>NUCLEOTIDE SEQUENCE [LARGE SCALE GENOMIC DNA]</scope>
    <source>
        <strain evidence="2 3">DSM 28286</strain>
    </source>
</reference>
<sequence length="245" mass="28397">MLKRKLCLCCLILLSTISIHAQFNDSTQHYLKFASTGVINKTNENSSYVLKNTLNFNAQKKRLSYNTFLGWVYGEQHKELTNNDLNVNGTIDLNKNIHKLYYWGLLNFDKSYSLNINYRLQAGAGIAYTIIDSPSIKINVSDGILYEKGDLIDATIGKDVYQVPRNSFRLTYRWTIYDRLQIEGIHFYQPSLVAFNDYIIQSTNNVSIKLNKWLNIAASLLYNEVSRTHRNNLLFTYGLTIEKYF</sequence>
<organism evidence="2 3">
    <name type="scientific">Parafilimonas terrae</name>
    <dbReference type="NCBI Taxonomy" id="1465490"/>
    <lineage>
        <taxon>Bacteria</taxon>
        <taxon>Pseudomonadati</taxon>
        <taxon>Bacteroidota</taxon>
        <taxon>Chitinophagia</taxon>
        <taxon>Chitinophagales</taxon>
        <taxon>Chitinophagaceae</taxon>
        <taxon>Parafilimonas</taxon>
    </lineage>
</organism>
<dbReference type="EMBL" id="FOXQ01000001">
    <property type="protein sequence ID" value="SFP66510.1"/>
    <property type="molecule type" value="Genomic_DNA"/>
</dbReference>
<gene>
    <name evidence="2" type="ORF">SAMN05444277_101617</name>
</gene>
<dbReference type="OrthoDB" id="789864at2"/>